<dbReference type="PANTHER" id="PTHR42996">
    <property type="entry name" value="PHOSPHATE-BINDING PROTEIN PSTS"/>
    <property type="match status" value="1"/>
</dbReference>
<evidence type="ECO:0000256" key="6">
    <source>
        <dbReference type="ARBA" id="ARBA00022592"/>
    </source>
</evidence>
<name>F6G693_RALS8</name>
<dbReference type="GO" id="GO:0042301">
    <property type="term" value="F:phosphate ion binding"/>
    <property type="evidence" value="ECO:0007669"/>
    <property type="project" value="InterPro"/>
</dbReference>
<evidence type="ECO:0000259" key="8">
    <source>
        <dbReference type="Pfam" id="PF12849"/>
    </source>
</evidence>
<dbReference type="PANTHER" id="PTHR42996:SF1">
    <property type="entry name" value="PHOSPHATE-BINDING PROTEIN PSTS"/>
    <property type="match status" value="1"/>
</dbReference>
<comment type="function">
    <text evidence="1">Part of the ABC transporter complex PstSACB involved in phosphate import.</text>
</comment>
<dbReference type="CDD" id="cd13565">
    <property type="entry name" value="PBP2_PstS"/>
    <property type="match status" value="1"/>
</dbReference>
<evidence type="ECO:0000256" key="2">
    <source>
        <dbReference type="ARBA" id="ARBA00008725"/>
    </source>
</evidence>
<keyword evidence="6" id="KW-0592">Phosphate transport</keyword>
<evidence type="ECO:0000256" key="1">
    <source>
        <dbReference type="ARBA" id="ARBA00002841"/>
    </source>
</evidence>
<evidence type="ECO:0000313" key="9">
    <source>
        <dbReference type="EMBL" id="AEG67438.1"/>
    </source>
</evidence>
<dbReference type="GO" id="GO:0043190">
    <property type="term" value="C:ATP-binding cassette (ABC) transporter complex"/>
    <property type="evidence" value="ECO:0007669"/>
    <property type="project" value="InterPro"/>
</dbReference>
<evidence type="ECO:0000256" key="3">
    <source>
        <dbReference type="ARBA" id="ARBA00011529"/>
    </source>
</evidence>
<dbReference type="Gene3D" id="3.40.190.10">
    <property type="entry name" value="Periplasmic binding protein-like II"/>
    <property type="match status" value="2"/>
</dbReference>
<gene>
    <name evidence="9" type="primary">pstS</name>
    <name evidence="9" type="ordered locus">RSPO_c00134</name>
</gene>
<evidence type="ECO:0000256" key="4">
    <source>
        <dbReference type="ARBA" id="ARBA00021889"/>
    </source>
</evidence>
<dbReference type="InterPro" id="IPR024370">
    <property type="entry name" value="PBP_domain"/>
</dbReference>
<dbReference type="AlphaFoldDB" id="F6G693"/>
<organism evidence="9 10">
    <name type="scientific">Ralstonia solanacearum (strain Po82)</name>
    <dbReference type="NCBI Taxonomy" id="1031711"/>
    <lineage>
        <taxon>Bacteria</taxon>
        <taxon>Pseudomonadati</taxon>
        <taxon>Pseudomonadota</taxon>
        <taxon>Betaproteobacteria</taxon>
        <taxon>Burkholderiales</taxon>
        <taxon>Burkholderiaceae</taxon>
        <taxon>Ralstonia</taxon>
        <taxon>Ralstonia solanacearum species complex</taxon>
    </lineage>
</organism>
<feature type="domain" description="PBP" evidence="8">
    <location>
        <begin position="63"/>
        <end position="325"/>
    </location>
</feature>
<reference evidence="9 10" key="1">
    <citation type="journal article" date="2011" name="J. Bacteriol.">
        <title>Complete genome sequence of the plant pathogen Ralstonia solanacearum strain Po82.</title>
        <authorList>
            <person name="Xu J."/>
            <person name="Zheng H.J."/>
            <person name="Liu L."/>
            <person name="Pan Z.C."/>
            <person name="Prior P."/>
            <person name="Tang B."/>
            <person name="Xu J.S."/>
            <person name="Zhang H."/>
            <person name="Tian Q."/>
            <person name="Zhang L.Q."/>
            <person name="Feng J."/>
        </authorList>
    </citation>
    <scope>NUCLEOTIDE SEQUENCE [LARGE SCALE GENOMIC DNA]</scope>
    <source>
        <strain evidence="9 10">Po82</strain>
    </source>
</reference>
<evidence type="ECO:0000313" key="10">
    <source>
        <dbReference type="Proteomes" id="UP000007953"/>
    </source>
</evidence>
<dbReference type="Proteomes" id="UP000007953">
    <property type="component" value="Chromosome"/>
</dbReference>
<comment type="subunit">
    <text evidence="3">The complex is composed of two ATP-binding proteins (PstB), two transmembrane proteins (PstC and PstA) and a solute-binding protein (PstS).</text>
</comment>
<dbReference type="InterPro" id="IPR005673">
    <property type="entry name" value="ABC_phos-bd_PstS"/>
</dbReference>
<dbReference type="GO" id="GO:0035435">
    <property type="term" value="P:phosphate ion transmembrane transport"/>
    <property type="evidence" value="ECO:0007669"/>
    <property type="project" value="InterPro"/>
</dbReference>
<proteinExistence type="inferred from homology"/>
<dbReference type="EMBL" id="CP002819">
    <property type="protein sequence ID" value="AEG67438.1"/>
    <property type="molecule type" value="Genomic_DNA"/>
</dbReference>
<dbReference type="PATRIC" id="fig|1031711.3.peg.132"/>
<dbReference type="SUPFAM" id="SSF53850">
    <property type="entry name" value="Periplasmic binding protein-like II"/>
    <property type="match status" value="1"/>
</dbReference>
<evidence type="ECO:0000256" key="5">
    <source>
        <dbReference type="ARBA" id="ARBA00022448"/>
    </source>
</evidence>
<comment type="similarity">
    <text evidence="2">Belongs to the PstS family.</text>
</comment>
<sequence>MRNVLQHSALRETRPHARGHPHTATIRGFTPAACAFSAGSFPMFKHAVLALAMVASGLPVFARAEILGAGSTAAAPVYRIWSAGYTAASGITLKYDAVGSGEGLKRIRAGSVDFGASDVPLSSADAAKAGLVCVPSVVTGAVPFVNLPGVPRGQLRLTGDVLARIFLGKVDTWDAPELHALNPGLALPKLKIHPVVRADGSGTTYHFTDYLSAVSADWKAAYGTKSTLAWPADFTAAKGSGDVVKAVQATPGAIGYVDYNYVLDDDLNAVQLRNAAGHFVSAQVSGFRDAVLQSAWNRKGDFTAPLVNLPGADTWPITMGTFIIVPAVSTNGARTLDALKFLTWGYFHGDELAARAKFVPLPERVQAIAYRELARVTDTSGATIGLQSMPANWAK</sequence>
<dbReference type="HOGENOM" id="CLU_034528_1_0_4"/>
<evidence type="ECO:0000256" key="7">
    <source>
        <dbReference type="SAM" id="MobiDB-lite"/>
    </source>
</evidence>
<accession>F6G693</accession>
<protein>
    <recommendedName>
        <fullName evidence="4">Phosphate-binding protein PstS</fullName>
    </recommendedName>
</protein>
<dbReference type="Pfam" id="PF12849">
    <property type="entry name" value="PBP_like_2"/>
    <property type="match status" value="1"/>
</dbReference>
<dbReference type="NCBIfam" id="TIGR00975">
    <property type="entry name" value="3a0107s03"/>
    <property type="match status" value="1"/>
</dbReference>
<dbReference type="InterPro" id="IPR050962">
    <property type="entry name" value="Phosphate-bind_PstS"/>
</dbReference>
<keyword evidence="5" id="KW-0813">Transport</keyword>
<dbReference type="KEGG" id="rsn:RSPO_c00134"/>
<dbReference type="eggNOG" id="COG0226">
    <property type="taxonomic scope" value="Bacteria"/>
</dbReference>
<feature type="region of interest" description="Disordered" evidence="7">
    <location>
        <begin position="1"/>
        <end position="22"/>
    </location>
</feature>